<dbReference type="Gene3D" id="3.30.160.70">
    <property type="entry name" value="Methylated DNA-protein cysteine methyltransferase domain"/>
    <property type="match status" value="1"/>
</dbReference>
<protein>
    <submittedName>
        <fullName evidence="4">Methylated-DNA--[protein]-cysteine S-methyltransferase</fullName>
        <ecNumber evidence="4">2.1.1.63</ecNumber>
    </submittedName>
</protein>
<dbReference type="Proteomes" id="UP000293345">
    <property type="component" value="Unassembled WGS sequence"/>
</dbReference>
<dbReference type="GO" id="GO:0032259">
    <property type="term" value="P:methylation"/>
    <property type="evidence" value="ECO:0007669"/>
    <property type="project" value="UniProtKB-KW"/>
</dbReference>
<proteinExistence type="predicted"/>
<organism evidence="4 5">
    <name type="scientific">Senegalimassilia faecalis</name>
    <dbReference type="NCBI Taxonomy" id="2509433"/>
    <lineage>
        <taxon>Bacteria</taxon>
        <taxon>Bacillati</taxon>
        <taxon>Actinomycetota</taxon>
        <taxon>Coriobacteriia</taxon>
        <taxon>Coriobacteriales</taxon>
        <taxon>Coriobacteriaceae</taxon>
        <taxon>Senegalimassilia</taxon>
    </lineage>
</organism>
<dbReference type="EMBL" id="SDPW01000001">
    <property type="protein sequence ID" value="RXZ54212.1"/>
    <property type="molecule type" value="Genomic_DNA"/>
</dbReference>
<dbReference type="AlphaFoldDB" id="A0A4Q2K4J1"/>
<evidence type="ECO:0000313" key="5">
    <source>
        <dbReference type="Proteomes" id="UP000293345"/>
    </source>
</evidence>
<name>A0A4Q2K4J1_9ACTN</name>
<dbReference type="SUPFAM" id="SSF53155">
    <property type="entry name" value="Methylated DNA-protein cysteine methyltransferase domain"/>
    <property type="match status" value="1"/>
</dbReference>
<dbReference type="OrthoDB" id="9811249at2"/>
<dbReference type="GO" id="GO:0003908">
    <property type="term" value="F:methylated-DNA-[protein]-cysteine S-methyltransferase activity"/>
    <property type="evidence" value="ECO:0007669"/>
    <property type="project" value="UniProtKB-EC"/>
</dbReference>
<dbReference type="CDD" id="cd06445">
    <property type="entry name" value="ATase"/>
    <property type="match status" value="1"/>
</dbReference>
<dbReference type="InterPro" id="IPR014048">
    <property type="entry name" value="MethylDNA_cys_MeTrfase_DNA-bd"/>
</dbReference>
<dbReference type="NCBIfam" id="TIGR00589">
    <property type="entry name" value="ogt"/>
    <property type="match status" value="1"/>
</dbReference>
<feature type="domain" description="Methylguanine DNA methyltransferase ribonuclease-like" evidence="3">
    <location>
        <begin position="10"/>
        <end position="69"/>
    </location>
</feature>
<evidence type="ECO:0000256" key="1">
    <source>
        <dbReference type="ARBA" id="ARBA00022763"/>
    </source>
</evidence>
<sequence length="156" mass="16590">MQQSSSTFYTYFTPAGPITVAANGRAITRVALGRVALSGAQAPSELTNLAATQIQEYLARKRTTFNLPLAEVGTPFQQQVRKALADVPYAQTVTAADLASRIGHAGAHRAVGGAVRANPFALVVPTHRLVRANGQPWGEGKPARVRAALLRFEQQG</sequence>
<dbReference type="InterPro" id="IPR036217">
    <property type="entry name" value="MethylDNA_cys_MeTrfase_DNAb"/>
</dbReference>
<dbReference type="PANTHER" id="PTHR10815">
    <property type="entry name" value="METHYLATED-DNA--PROTEIN-CYSTEINE METHYLTRANSFERASE"/>
    <property type="match status" value="1"/>
</dbReference>
<keyword evidence="5" id="KW-1185">Reference proteome</keyword>
<accession>A0A4Q2K4J1</accession>
<dbReference type="Pfam" id="PF01035">
    <property type="entry name" value="DNA_binding_1"/>
    <property type="match status" value="1"/>
</dbReference>
<dbReference type="RefSeq" id="WP_129424356.1">
    <property type="nucleotide sequence ID" value="NZ_SDPW01000001.1"/>
</dbReference>
<evidence type="ECO:0000313" key="4">
    <source>
        <dbReference type="EMBL" id="RXZ54212.1"/>
    </source>
</evidence>
<keyword evidence="4" id="KW-0489">Methyltransferase</keyword>
<reference evidence="4 5" key="1">
    <citation type="submission" date="2019-01" db="EMBL/GenBank/DDBJ databases">
        <title>Senegalimassilia sp. nov. KGMB04484 isolated human feces.</title>
        <authorList>
            <person name="Han K.-I."/>
            <person name="Kim J.-S."/>
            <person name="Lee K.C."/>
            <person name="Suh M.K."/>
            <person name="Eom M.K."/>
            <person name="Lee J.H."/>
            <person name="Park S.-H."/>
            <person name="Kang S.W."/>
            <person name="Park J.-E."/>
            <person name="Oh B.S."/>
            <person name="Yu S.Y."/>
            <person name="Choi S.-H."/>
            <person name="Lee D.H."/>
            <person name="Yoon H."/>
            <person name="Kim B.-Y."/>
            <person name="Lee J.H."/>
            <person name="Lee J.-S."/>
        </authorList>
    </citation>
    <scope>NUCLEOTIDE SEQUENCE [LARGE SCALE GENOMIC DNA]</scope>
    <source>
        <strain evidence="4 5">KGMB04484</strain>
    </source>
</reference>
<dbReference type="SUPFAM" id="SSF46767">
    <property type="entry name" value="Methylated DNA-protein cysteine methyltransferase, C-terminal domain"/>
    <property type="match status" value="1"/>
</dbReference>
<keyword evidence="1" id="KW-0227">DNA damage</keyword>
<gene>
    <name evidence="4" type="ORF">ET524_06795</name>
</gene>
<dbReference type="Gene3D" id="1.10.10.10">
    <property type="entry name" value="Winged helix-like DNA-binding domain superfamily/Winged helix DNA-binding domain"/>
    <property type="match status" value="1"/>
</dbReference>
<dbReference type="Pfam" id="PF02870">
    <property type="entry name" value="Methyltransf_1N"/>
    <property type="match status" value="1"/>
</dbReference>
<dbReference type="InterPro" id="IPR008332">
    <property type="entry name" value="MethylG_MeTrfase_N"/>
</dbReference>
<keyword evidence="4" id="KW-0808">Transferase</keyword>
<dbReference type="GO" id="GO:0006281">
    <property type="term" value="P:DNA repair"/>
    <property type="evidence" value="ECO:0007669"/>
    <property type="project" value="InterPro"/>
</dbReference>
<dbReference type="EC" id="2.1.1.63" evidence="4"/>
<evidence type="ECO:0000259" key="2">
    <source>
        <dbReference type="Pfam" id="PF01035"/>
    </source>
</evidence>
<dbReference type="InterPro" id="IPR036388">
    <property type="entry name" value="WH-like_DNA-bd_sf"/>
</dbReference>
<dbReference type="InterPro" id="IPR036631">
    <property type="entry name" value="MGMT_N_sf"/>
</dbReference>
<dbReference type="PANTHER" id="PTHR10815:SF13">
    <property type="entry name" value="METHYLATED-DNA--PROTEIN-CYSTEINE METHYLTRANSFERASE"/>
    <property type="match status" value="1"/>
</dbReference>
<feature type="domain" description="Methylated-DNA-[protein]-cysteine S-methyltransferase DNA binding" evidence="2">
    <location>
        <begin position="75"/>
        <end position="154"/>
    </location>
</feature>
<evidence type="ECO:0000259" key="3">
    <source>
        <dbReference type="Pfam" id="PF02870"/>
    </source>
</evidence>
<comment type="caution">
    <text evidence="4">The sequence shown here is derived from an EMBL/GenBank/DDBJ whole genome shotgun (WGS) entry which is preliminary data.</text>
</comment>